<evidence type="ECO:0000259" key="1">
    <source>
        <dbReference type="Pfam" id="PF00483"/>
    </source>
</evidence>
<gene>
    <name evidence="2" type="ORF">IAC76_09610</name>
</gene>
<dbReference type="InterPro" id="IPR029044">
    <property type="entry name" value="Nucleotide-diphossugar_trans"/>
</dbReference>
<reference evidence="2" key="1">
    <citation type="submission" date="2020-10" db="EMBL/GenBank/DDBJ databases">
        <authorList>
            <person name="Gilroy R."/>
        </authorList>
    </citation>
    <scope>NUCLEOTIDE SEQUENCE</scope>
    <source>
        <strain evidence="2">10192</strain>
    </source>
</reference>
<accession>A0A9D9H0F9</accession>
<dbReference type="Pfam" id="PF00483">
    <property type="entry name" value="NTP_transferase"/>
    <property type="match status" value="1"/>
</dbReference>
<dbReference type="AlphaFoldDB" id="A0A9D9H0F9"/>
<feature type="non-terminal residue" evidence="2">
    <location>
        <position position="1"/>
    </location>
</feature>
<dbReference type="EMBL" id="JADIND010000216">
    <property type="protein sequence ID" value="MBO8431629.1"/>
    <property type="molecule type" value="Genomic_DNA"/>
</dbReference>
<evidence type="ECO:0000313" key="2">
    <source>
        <dbReference type="EMBL" id="MBO8431629.1"/>
    </source>
</evidence>
<proteinExistence type="predicted"/>
<comment type="caution">
    <text evidence="2">The sequence shown here is derived from an EMBL/GenBank/DDBJ whole genome shotgun (WGS) entry which is preliminary data.</text>
</comment>
<dbReference type="Gene3D" id="3.90.550.10">
    <property type="entry name" value="Spore Coat Polysaccharide Biosynthesis Protein SpsA, Chain A"/>
    <property type="match status" value="1"/>
</dbReference>
<evidence type="ECO:0000313" key="3">
    <source>
        <dbReference type="Proteomes" id="UP000823632"/>
    </source>
</evidence>
<protein>
    <recommendedName>
        <fullName evidence="1">Nucleotidyl transferase domain-containing protein</fullName>
    </recommendedName>
</protein>
<dbReference type="InterPro" id="IPR005835">
    <property type="entry name" value="NTP_transferase_dom"/>
</dbReference>
<dbReference type="Proteomes" id="UP000823632">
    <property type="component" value="Unassembled WGS sequence"/>
</dbReference>
<feature type="domain" description="Nucleotidyl transferase" evidence="1">
    <location>
        <begin position="231"/>
        <end position="458"/>
    </location>
</feature>
<sequence length="879" mass="101240">FSFSSRSVYYENKVVEEDIPTLEKPKSFFSNPVSPNQEFIGYNLIPMDKKNIYIKSRYEHIIGKIYHNPQADIPKINIVGGSHQPVVELVDEELGLKILMTRGSKLLSPDLNVDYSKINNKKIFVSPHKTISFGNNLVVVSGYKSQDTNEIVNNYVKEKKFSKIPPSLEAGLIQNDYTIAVLAAGYGTRLKPISELHDTNKPATKYPCSDKTLLEISALIPAAITGRIQKTSVITEDEDNLSGTAGAIIKGLKNGTISTDKPLVILTSDTFHNINIARALYEFEHDKTIGIGVVVRDVSRENLFNVPLVEINKNNEIETFHEKINMDNYQEIISRQGDNYFASTNIMIIHPKILNMLKNFADENGNADFLEFLALMQNVLNKPDENLREKYPYGLGKRNLQLEFLTTNDGFPRRIYANNNTFDFSTLKVKAIPTIGVDFDKARFTDIGTVENFIETVREIKNCTKINGVSPEFIEQVKDSVNDDGVIFMEPDAKEKYEKFLKKYNIKTLEGNVLVSSIQPKDYVQKYKKQIPPLAQLAKKDPDRFIEKIMYGQEDLKQISKELISAYGLEDFLKWYLSDKGYYGAYEKYVETFFKRAKNIDELLKFMPNWSPWKLEEKYWSYDRPFYNYAPRKTVEKFYKKDNDMIREQPFTIGKLPAWYFENGTYYDLVSKIRTDNIENSIVSVNCTPFEIKKLKGGELNDKNIYLLTCYGQKYILKTDRSYAEDNDSVWMYDKKTIKKNKVLMADSNFTNACISKYLELNGCKNIPKLYFYDYKTDTALYEYVEDAKGDLYQKGLIDTEYNDLNFSNNVVKNLREKGIYLNDTALKNFFKEANGTEKIIDLGHANFIMPFKPGIKHYNIEFANTNGPDLRSIYASFL</sequence>
<dbReference type="SUPFAM" id="SSF53448">
    <property type="entry name" value="Nucleotide-diphospho-sugar transferases"/>
    <property type="match status" value="1"/>
</dbReference>
<organism evidence="2 3">
    <name type="scientific">Candidatus Scatousia excrementipullorum</name>
    <dbReference type="NCBI Taxonomy" id="2840936"/>
    <lineage>
        <taxon>Bacteria</taxon>
        <taxon>Candidatus Scatousia</taxon>
    </lineage>
</organism>
<reference evidence="2" key="2">
    <citation type="journal article" date="2021" name="PeerJ">
        <title>Extensive microbial diversity within the chicken gut microbiome revealed by metagenomics and culture.</title>
        <authorList>
            <person name="Gilroy R."/>
            <person name="Ravi A."/>
            <person name="Getino M."/>
            <person name="Pursley I."/>
            <person name="Horton D.L."/>
            <person name="Alikhan N.F."/>
            <person name="Baker D."/>
            <person name="Gharbi K."/>
            <person name="Hall N."/>
            <person name="Watson M."/>
            <person name="Adriaenssens E.M."/>
            <person name="Foster-Nyarko E."/>
            <person name="Jarju S."/>
            <person name="Secka A."/>
            <person name="Antonio M."/>
            <person name="Oren A."/>
            <person name="Chaudhuri R.R."/>
            <person name="La Ragione R."/>
            <person name="Hildebrand F."/>
            <person name="Pallen M.J."/>
        </authorList>
    </citation>
    <scope>NUCLEOTIDE SEQUENCE</scope>
    <source>
        <strain evidence="2">10192</strain>
    </source>
</reference>
<name>A0A9D9H0F9_9BACT</name>